<accession>A0A4U9HF75</accession>
<keyword evidence="4" id="KW-0413">Isomerase</keyword>
<comment type="cofactor">
    <cofactor evidence="1">
        <name>Mn(2+)</name>
        <dbReference type="ChEBI" id="CHEBI:29035"/>
    </cofactor>
</comment>
<dbReference type="Gene3D" id="2.60.120.10">
    <property type="entry name" value="Jelly Rolls"/>
    <property type="match status" value="1"/>
</dbReference>
<organism evidence="9 10">
    <name type="scientific">Leclercia adecarboxylata</name>
    <dbReference type="NCBI Taxonomy" id="83655"/>
    <lineage>
        <taxon>Bacteria</taxon>
        <taxon>Pseudomonadati</taxon>
        <taxon>Pseudomonadota</taxon>
        <taxon>Gammaproteobacteria</taxon>
        <taxon>Enterobacterales</taxon>
        <taxon>Enterobacteriaceae</taxon>
        <taxon>Leclercia</taxon>
    </lineage>
</organism>
<dbReference type="AlphaFoldDB" id="A0A4U9HF75"/>
<keyword evidence="3" id="KW-0464">Manganese</keyword>
<evidence type="ECO:0000256" key="5">
    <source>
        <dbReference type="ARBA" id="ARBA00023277"/>
    </source>
</evidence>
<dbReference type="Proteomes" id="UP000310719">
    <property type="component" value="Chromosome"/>
</dbReference>
<reference evidence="9 10" key="1">
    <citation type="submission" date="2019-05" db="EMBL/GenBank/DDBJ databases">
        <authorList>
            <consortium name="Pathogen Informatics"/>
        </authorList>
    </citation>
    <scope>NUCLEOTIDE SEQUENCE [LARGE SCALE GENOMIC DNA]</scope>
    <source>
        <strain evidence="9 10">NCTC13032</strain>
    </source>
</reference>
<dbReference type="InterPro" id="IPR010864">
    <property type="entry name" value="D-lyxose_isomer"/>
</dbReference>
<evidence type="ECO:0000256" key="8">
    <source>
        <dbReference type="ARBA" id="ARBA00044972"/>
    </source>
</evidence>
<keyword evidence="9" id="KW-0762">Sugar transport</keyword>
<keyword evidence="9" id="KW-0813">Transport</keyword>
<sequence>MKRSEINEILGHTRQFFSMHDVHLPPFASFPAWPLAAA</sequence>
<evidence type="ECO:0000313" key="10">
    <source>
        <dbReference type="Proteomes" id="UP000310719"/>
    </source>
</evidence>
<dbReference type="GO" id="GO:0047828">
    <property type="term" value="F:D-lyxose ketol-isomerase activity"/>
    <property type="evidence" value="ECO:0007669"/>
    <property type="project" value="UniProtKB-EC"/>
</dbReference>
<evidence type="ECO:0000313" key="9">
    <source>
        <dbReference type="EMBL" id="VTP62598.1"/>
    </source>
</evidence>
<protein>
    <recommendedName>
        <fullName evidence="8">D-lyxose ketol-isomerase</fullName>
        <ecNumber evidence="8">5.3.1.15</ecNumber>
    </recommendedName>
</protein>
<name>A0A4U9HF75_9ENTR</name>
<dbReference type="GO" id="GO:0046872">
    <property type="term" value="F:metal ion binding"/>
    <property type="evidence" value="ECO:0007669"/>
    <property type="project" value="UniProtKB-KW"/>
</dbReference>
<evidence type="ECO:0000256" key="2">
    <source>
        <dbReference type="ARBA" id="ARBA00022723"/>
    </source>
</evidence>
<evidence type="ECO:0000256" key="6">
    <source>
        <dbReference type="ARBA" id="ARBA00044907"/>
    </source>
</evidence>
<comment type="catalytic activity">
    <reaction evidence="6">
        <text>D-lyxose = D-xylulose</text>
        <dbReference type="Rhea" id="RHEA:14201"/>
        <dbReference type="ChEBI" id="CHEBI:16789"/>
        <dbReference type="ChEBI" id="CHEBI:17140"/>
        <dbReference type="EC" id="5.3.1.15"/>
    </reaction>
</comment>
<keyword evidence="2" id="KW-0479">Metal-binding</keyword>
<dbReference type="InterPro" id="IPR014710">
    <property type="entry name" value="RmlC-like_jellyroll"/>
</dbReference>
<evidence type="ECO:0000256" key="3">
    <source>
        <dbReference type="ARBA" id="ARBA00023211"/>
    </source>
</evidence>
<comment type="similarity">
    <text evidence="7">Belongs to the D-lyxose ketol-isomerase family.</text>
</comment>
<dbReference type="EC" id="5.3.1.15" evidence="8"/>
<dbReference type="Pfam" id="PF07385">
    <property type="entry name" value="Lyx_isomer"/>
    <property type="match status" value="1"/>
</dbReference>
<keyword evidence="5" id="KW-0119">Carbohydrate metabolism</keyword>
<dbReference type="EMBL" id="LR590464">
    <property type="protein sequence ID" value="VTP62598.1"/>
    <property type="molecule type" value="Genomic_DNA"/>
</dbReference>
<gene>
    <name evidence="9" type="ORF">NCTC13032_00432</name>
</gene>
<evidence type="ECO:0000256" key="4">
    <source>
        <dbReference type="ARBA" id="ARBA00023235"/>
    </source>
</evidence>
<evidence type="ECO:0000256" key="7">
    <source>
        <dbReference type="ARBA" id="ARBA00044951"/>
    </source>
</evidence>
<evidence type="ECO:0000256" key="1">
    <source>
        <dbReference type="ARBA" id="ARBA00001936"/>
    </source>
</evidence>
<proteinExistence type="inferred from homology"/>